<accession>U9UEH4</accession>
<name>U9UEH4_RHIID</name>
<dbReference type="AlphaFoldDB" id="U9UEH4"/>
<protein>
    <submittedName>
        <fullName evidence="1">Uncharacterized protein</fullName>
    </submittedName>
</protein>
<dbReference type="HOGENOM" id="CLU_2723453_0_0_1"/>
<organism evidence="1">
    <name type="scientific">Rhizophagus irregularis (strain DAOM 181602 / DAOM 197198 / MUCL 43194)</name>
    <name type="common">Arbuscular mycorrhizal fungus</name>
    <name type="synonym">Glomus intraradices</name>
    <dbReference type="NCBI Taxonomy" id="747089"/>
    <lineage>
        <taxon>Eukaryota</taxon>
        <taxon>Fungi</taxon>
        <taxon>Fungi incertae sedis</taxon>
        <taxon>Mucoromycota</taxon>
        <taxon>Glomeromycotina</taxon>
        <taxon>Glomeromycetes</taxon>
        <taxon>Glomerales</taxon>
        <taxon>Glomeraceae</taxon>
        <taxon>Rhizophagus</taxon>
    </lineage>
</organism>
<gene>
    <name evidence="1" type="ORF">GLOINDRAFT_344379</name>
</gene>
<evidence type="ECO:0000313" key="1">
    <source>
        <dbReference type="EMBL" id="ESA18844.1"/>
    </source>
</evidence>
<dbReference type="EMBL" id="KI278827">
    <property type="protein sequence ID" value="ESA18844.1"/>
    <property type="molecule type" value="Genomic_DNA"/>
</dbReference>
<reference evidence="1" key="1">
    <citation type="submission" date="2013-07" db="EMBL/GenBank/DDBJ databases">
        <title>The genome of an arbuscular mycorrhizal fungus provides insights into the evolution of the oldest plant symbiosis.</title>
        <authorList>
            <consortium name="DOE Joint Genome Institute"/>
            <person name="Tisserant E."/>
            <person name="Malbreil M."/>
            <person name="Kuo A."/>
            <person name="Kohler A."/>
            <person name="Symeonidi A."/>
            <person name="Balestrini R."/>
            <person name="Charron P."/>
            <person name="Duensing N."/>
            <person name="Frei-dit-Frey N."/>
            <person name="Gianinazzi-Pearson V."/>
            <person name="Gilbert B."/>
            <person name="Handa Y."/>
            <person name="Hijri M."/>
            <person name="Kaul R."/>
            <person name="Kawaguchi M."/>
            <person name="Krajinski F."/>
            <person name="Lammers P."/>
            <person name="Lapierre D."/>
            <person name="Masclaux F.G."/>
            <person name="Murat C."/>
            <person name="Morin E."/>
            <person name="Ndikumana S."/>
            <person name="Pagni M."/>
            <person name="Petitpierre D."/>
            <person name="Requena N."/>
            <person name="Rosikiewicz P."/>
            <person name="Riley R."/>
            <person name="Saito K."/>
            <person name="San Clemente H."/>
            <person name="Shapiro H."/>
            <person name="van Tuinen D."/>
            <person name="Becard G."/>
            <person name="Bonfante P."/>
            <person name="Paszkowski U."/>
            <person name="Shachar-Hill Y."/>
            <person name="Young J.P."/>
            <person name="Sanders I.R."/>
            <person name="Henrissat B."/>
            <person name="Rensing S.A."/>
            <person name="Grigoriev I.V."/>
            <person name="Corradi N."/>
            <person name="Roux C."/>
            <person name="Martin F."/>
        </authorList>
    </citation>
    <scope>NUCLEOTIDE SEQUENCE</scope>
    <source>
        <strain evidence="1">DAOM 197198</strain>
    </source>
</reference>
<sequence length="72" mass="8707">MKQMEIRIVVQEIFMNGVNIAQRFHILNKWSQNLHIFLLFSHKLKILQILRQSILRELMNLLIKKNLDPQLL</sequence>
<proteinExistence type="predicted"/>